<dbReference type="PROSITE" id="PS50082">
    <property type="entry name" value="WD_REPEATS_2"/>
    <property type="match status" value="3"/>
</dbReference>
<dbReference type="PANTHER" id="PTHR19872:SF7">
    <property type="entry name" value="F-BOX AND WD REPEAT DOMAIN CONTAINING PROTEIN 10B-RELATED"/>
    <property type="match status" value="1"/>
</dbReference>
<proteinExistence type="predicted"/>
<keyword evidence="6" id="KW-1185">Reference proteome</keyword>
<dbReference type="KEGG" id="caua:113111665"/>
<name>A0A6P6QGM7_CARAU</name>
<sequence length="1058" mass="119806">MTEVKCLRGESGGSVLEWSCKGEDEEFSICGRCQSCVLAEKLHHSTQWMKKTGGASQRRFLTGILVRCHNLQILENLQSVLQVTSGKDFTYARSRGQLNRPQDSMCTMYGALDTKLKGMDTLETWEWFRKSPDWIKSKYVLGLLSLCDTSLLHMLGNLVHILIVWEKHKFLNFNSPDFYADLSEISTESRVSYHSESDHTDLDLLIQACTVYEPADLPQEVHQDSQTVLKQELSEHLNDSKSLKSICDVVELDVQNVDPWNRRTKGQDSDSDCWDDPDPALTVVPRSSKSLSGVNRHRDFIRSLPVDIAKRILGLLDKVSLYSCKRVSMHWQWLTEEVLTELEVKKSIEKQAMILQGNSASKVNPDYAKICEVVVPVSEKDKHFQHGESFPKHKPLQEQDLDSIYKGFKTKTVQLEERNVYCGVYNISVLFEREDPSRVMHYAGGQLVAVGSKDRIIRLLHVPSLKEIPPVIQGHAGSIRAVLVCEERDLVISASYDLSIRCWNLKTGECRIIFHGHFGTINCLDLYEDKLVSGAKDCRVKVWNLLTGKCVESLKFKHLKPITCVKINETLVISSCAGGQIRIWSMETASLIRQISGHQGAVLCLCINQWHILSGGSDGVVKAWSTNSSFKKCLRIFQHPKEVLTMSFLFLRIITGCMDGKIRIFNFLTGHCLRVIKTNMKQCPVLSLYTHHNTVVVNNRSSVLMLQFAEVHWDYSASAVRNFLEPSHVSPENVLRSAERLTRGSSSRLKSRSHHFKSLSAPSLQRAQGAQQESTRAATRSQLQACRHSRASISPQSESHARPRSALSAGRSVSGYKDFQNRVSQTQSTSTSSLDKKTFDNKRSVLSQSERAARDRVRKRGPHHPITQDLILLRTSSAQQGQCSDLARSNMELNARVRDAWGPDSSKEPSFQITTKKTSEIHSPFTTHSVDLSPQSSSQSRQTCFTPHSFPKQSQRSFKVVRPRTNKIVLLNTTSPEDGNTPQRLFMRRTSMPTHCNEDLETTNKSSSYHVPLNPFRERGDFQLRTDTQLEAYIQQIHKHSSGDDQGKTIWKRSHCQQ</sequence>
<evidence type="ECO:0000256" key="2">
    <source>
        <dbReference type="ARBA" id="ARBA00022737"/>
    </source>
</evidence>
<protein>
    <submittedName>
        <fullName evidence="7">CMT1A duplicated region transcript 1 protein-like isoform X1</fullName>
    </submittedName>
</protein>
<dbReference type="InterPro" id="IPR036047">
    <property type="entry name" value="F-box-like_dom_sf"/>
</dbReference>
<feature type="region of interest" description="Disordered" evidence="4">
    <location>
        <begin position="1038"/>
        <end position="1058"/>
    </location>
</feature>
<accession>A0A6P6QGM7</accession>
<dbReference type="SUPFAM" id="SSF50978">
    <property type="entry name" value="WD40 repeat-like"/>
    <property type="match status" value="1"/>
</dbReference>
<evidence type="ECO:0000256" key="1">
    <source>
        <dbReference type="ARBA" id="ARBA00022574"/>
    </source>
</evidence>
<dbReference type="AlphaFoldDB" id="A0A6P6QGM7"/>
<feature type="region of interest" description="Disordered" evidence="4">
    <location>
        <begin position="925"/>
        <end position="957"/>
    </location>
</feature>
<dbReference type="Proteomes" id="UP000515129">
    <property type="component" value="Chromosome 12"/>
</dbReference>
<gene>
    <name evidence="7" type="primary">LOC113111665</name>
</gene>
<dbReference type="RefSeq" id="XP_026132421.1">
    <property type="nucleotide sequence ID" value="XM_026276636.1"/>
</dbReference>
<dbReference type="CDD" id="cd00200">
    <property type="entry name" value="WD40"/>
    <property type="match status" value="1"/>
</dbReference>
<feature type="repeat" description="WD" evidence="3">
    <location>
        <begin position="472"/>
        <end position="513"/>
    </location>
</feature>
<dbReference type="InterPro" id="IPR001680">
    <property type="entry name" value="WD40_rpt"/>
</dbReference>
<dbReference type="OrthoDB" id="674604at2759"/>
<feature type="repeat" description="WD" evidence="3">
    <location>
        <begin position="514"/>
        <end position="553"/>
    </location>
</feature>
<keyword evidence="1 3" id="KW-0853">WD repeat</keyword>
<dbReference type="InterPro" id="IPR051075">
    <property type="entry name" value="SCF_subunit_WD-repeat"/>
</dbReference>
<dbReference type="InterPro" id="IPR036322">
    <property type="entry name" value="WD40_repeat_dom_sf"/>
</dbReference>
<evidence type="ECO:0000256" key="3">
    <source>
        <dbReference type="PROSITE-ProRule" id="PRU00221"/>
    </source>
</evidence>
<organism evidence="6 7">
    <name type="scientific">Carassius auratus</name>
    <name type="common">Goldfish</name>
    <dbReference type="NCBI Taxonomy" id="7957"/>
    <lineage>
        <taxon>Eukaryota</taxon>
        <taxon>Metazoa</taxon>
        <taxon>Chordata</taxon>
        <taxon>Craniata</taxon>
        <taxon>Vertebrata</taxon>
        <taxon>Euteleostomi</taxon>
        <taxon>Actinopterygii</taxon>
        <taxon>Neopterygii</taxon>
        <taxon>Teleostei</taxon>
        <taxon>Ostariophysi</taxon>
        <taxon>Cypriniformes</taxon>
        <taxon>Cyprinidae</taxon>
        <taxon>Cyprininae</taxon>
        <taxon>Carassius</taxon>
    </lineage>
</organism>
<feature type="region of interest" description="Disordered" evidence="4">
    <location>
        <begin position="734"/>
        <end position="869"/>
    </location>
</feature>
<feature type="compositionally biased region" description="Low complexity" evidence="4">
    <location>
        <begin position="933"/>
        <end position="942"/>
    </location>
</feature>
<dbReference type="GeneID" id="113111665"/>
<evidence type="ECO:0000313" key="6">
    <source>
        <dbReference type="Proteomes" id="UP000515129"/>
    </source>
</evidence>
<dbReference type="Gene3D" id="2.130.10.10">
    <property type="entry name" value="YVTN repeat-like/Quinoprotein amine dehydrogenase"/>
    <property type="match status" value="1"/>
</dbReference>
<feature type="compositionally biased region" description="Polar residues" evidence="4">
    <location>
        <begin position="943"/>
        <end position="957"/>
    </location>
</feature>
<dbReference type="InterPro" id="IPR001810">
    <property type="entry name" value="F-box_dom"/>
</dbReference>
<dbReference type="PROSITE" id="PS00678">
    <property type="entry name" value="WD_REPEATS_1"/>
    <property type="match status" value="1"/>
</dbReference>
<feature type="compositionally biased region" description="Low complexity" evidence="4">
    <location>
        <begin position="824"/>
        <end position="833"/>
    </location>
</feature>
<dbReference type="Gene3D" id="1.20.1280.50">
    <property type="match status" value="1"/>
</dbReference>
<feature type="repeat" description="WD" evidence="3">
    <location>
        <begin position="595"/>
        <end position="628"/>
    </location>
</feature>
<evidence type="ECO:0000313" key="7">
    <source>
        <dbReference type="RefSeq" id="XP_026132421.1"/>
    </source>
</evidence>
<feature type="compositionally biased region" description="Polar residues" evidence="4">
    <location>
        <begin position="760"/>
        <end position="784"/>
    </location>
</feature>
<evidence type="ECO:0000256" key="4">
    <source>
        <dbReference type="SAM" id="MobiDB-lite"/>
    </source>
</evidence>
<dbReference type="PROSITE" id="PS50181">
    <property type="entry name" value="FBOX"/>
    <property type="match status" value="1"/>
</dbReference>
<dbReference type="SMART" id="SM00320">
    <property type="entry name" value="WD40"/>
    <property type="match status" value="5"/>
</dbReference>
<dbReference type="SUPFAM" id="SSF81383">
    <property type="entry name" value="F-box domain"/>
    <property type="match status" value="1"/>
</dbReference>
<dbReference type="CDD" id="cd22136">
    <property type="entry name" value="F-box_FBXW10"/>
    <property type="match status" value="1"/>
</dbReference>
<dbReference type="InterPro" id="IPR019775">
    <property type="entry name" value="WD40_repeat_CS"/>
</dbReference>
<dbReference type="Pfam" id="PF00400">
    <property type="entry name" value="WD40"/>
    <property type="match status" value="4"/>
</dbReference>
<dbReference type="PANTHER" id="PTHR19872">
    <property type="entry name" value="UBIQUITIN LIGASE SPECIFICITY FACTOR/HREP PROTEIN"/>
    <property type="match status" value="1"/>
</dbReference>
<keyword evidence="2" id="KW-0677">Repeat</keyword>
<dbReference type="PROSITE" id="PS50294">
    <property type="entry name" value="WD_REPEATS_REGION"/>
    <property type="match status" value="2"/>
</dbReference>
<feature type="compositionally biased region" description="Basic and acidic residues" evidence="4">
    <location>
        <begin position="834"/>
        <end position="843"/>
    </location>
</feature>
<reference evidence="7" key="1">
    <citation type="submission" date="2025-08" db="UniProtKB">
        <authorList>
            <consortium name="RefSeq"/>
        </authorList>
    </citation>
    <scope>IDENTIFICATION</scope>
    <source>
        <strain evidence="7">Wakin</strain>
        <tissue evidence="7">Muscle</tissue>
    </source>
</reference>
<feature type="domain" description="F-box" evidence="5">
    <location>
        <begin position="298"/>
        <end position="342"/>
    </location>
</feature>
<dbReference type="InterPro" id="IPR015943">
    <property type="entry name" value="WD40/YVTN_repeat-like_dom_sf"/>
</dbReference>
<evidence type="ECO:0000259" key="5">
    <source>
        <dbReference type="PROSITE" id="PS50181"/>
    </source>
</evidence>